<evidence type="ECO:0000313" key="2">
    <source>
        <dbReference type="EMBL" id="CAG9310962.1"/>
    </source>
</evidence>
<feature type="region of interest" description="Disordered" evidence="1">
    <location>
        <begin position="242"/>
        <end position="271"/>
    </location>
</feature>
<proteinExistence type="predicted"/>
<comment type="caution">
    <text evidence="2">The sequence shown here is derived from an EMBL/GenBank/DDBJ whole genome shotgun (WGS) entry which is preliminary data.</text>
</comment>
<gene>
    <name evidence="2" type="ORF">BSTOLATCC_MIC2676</name>
</gene>
<name>A0AAU9IBU5_9CILI</name>
<evidence type="ECO:0000313" key="3">
    <source>
        <dbReference type="Proteomes" id="UP001162131"/>
    </source>
</evidence>
<feature type="region of interest" description="Disordered" evidence="1">
    <location>
        <begin position="519"/>
        <end position="545"/>
    </location>
</feature>
<dbReference type="AlphaFoldDB" id="A0AAU9IBU5"/>
<dbReference type="EMBL" id="CAJZBQ010000003">
    <property type="protein sequence ID" value="CAG9310962.1"/>
    <property type="molecule type" value="Genomic_DNA"/>
</dbReference>
<sequence>MEQKNHKWIFKVLAKNNARVSLLDTFFVKSGTLEFLIYTGNDGCVHQKLPRDLPYRNLGDLLINLKKEFKALQKVTHIGKYVCIIVGRNLKVKLDLSGLKEYRNRSQTFSLLEYLQKIKPHNRSEEGWYSLTLTYTERSYKSEFFWKESDKIIPSTQRLVYEMAKNIATSVIILVEKEEEDRKRVVKLELNLSLDDLGVLWLMNCNCILNWKEEMMGSEAKGSENLPNYDIRSKIRKRTLYKDKNEDSDKPKIIASDSPIRIKSPNASPHKAISNLNEEISQSHQLNRTHSIVSSKLAFGLEQKPSNSGLSPEHRRSNRSKTTQYTPFSFHAISYKFLPDADICKNTNTSLTEQSSLAEDDDSLSNCSINVHFLEILGREKCKIKSRIGNPLRNPTPGTEELKQEMRNIRERIRVFEEERSAKRNIHKSMRQNSWAGTKKIKPNTMNEKIKRADTKTHLQPIKGEDFLLSPLSSVDTPNSPVKLKQMAQKIKSLSRFKSKTPKCLPSHIMQSQGIVMHKKSQTATHSPLSINKKTSKNSNKNPSLPALLRITSQSIQIPKFHTFELSPVPTFHSRFRSLQG</sequence>
<reference evidence="2" key="1">
    <citation type="submission" date="2021-09" db="EMBL/GenBank/DDBJ databases">
        <authorList>
            <consortium name="AG Swart"/>
            <person name="Singh M."/>
            <person name="Singh A."/>
            <person name="Seah K."/>
            <person name="Emmerich C."/>
        </authorList>
    </citation>
    <scope>NUCLEOTIDE SEQUENCE</scope>
    <source>
        <strain evidence="2">ATCC30299</strain>
    </source>
</reference>
<organism evidence="2 3">
    <name type="scientific">Blepharisma stoltei</name>
    <dbReference type="NCBI Taxonomy" id="1481888"/>
    <lineage>
        <taxon>Eukaryota</taxon>
        <taxon>Sar</taxon>
        <taxon>Alveolata</taxon>
        <taxon>Ciliophora</taxon>
        <taxon>Postciliodesmatophora</taxon>
        <taxon>Heterotrichea</taxon>
        <taxon>Heterotrichida</taxon>
        <taxon>Blepharismidae</taxon>
        <taxon>Blepharisma</taxon>
    </lineage>
</organism>
<dbReference type="Proteomes" id="UP001162131">
    <property type="component" value="Unassembled WGS sequence"/>
</dbReference>
<feature type="compositionally biased region" description="Low complexity" evidence="1">
    <location>
        <begin position="530"/>
        <end position="544"/>
    </location>
</feature>
<protein>
    <submittedName>
        <fullName evidence="2">Uncharacterized protein</fullName>
    </submittedName>
</protein>
<keyword evidence="3" id="KW-1185">Reference proteome</keyword>
<evidence type="ECO:0000256" key="1">
    <source>
        <dbReference type="SAM" id="MobiDB-lite"/>
    </source>
</evidence>
<feature type="region of interest" description="Disordered" evidence="1">
    <location>
        <begin position="303"/>
        <end position="323"/>
    </location>
</feature>
<feature type="compositionally biased region" description="Basic and acidic residues" evidence="1">
    <location>
        <begin position="242"/>
        <end position="252"/>
    </location>
</feature>
<accession>A0AAU9IBU5</accession>